<evidence type="ECO:0000256" key="1">
    <source>
        <dbReference type="SAM" id="SignalP"/>
    </source>
</evidence>
<organism evidence="2 3">
    <name type="scientific">Haoranjiania flava</name>
    <dbReference type="NCBI Taxonomy" id="1856322"/>
    <lineage>
        <taxon>Bacteria</taxon>
        <taxon>Pseudomonadati</taxon>
        <taxon>Bacteroidota</taxon>
        <taxon>Chitinophagia</taxon>
        <taxon>Chitinophagales</taxon>
        <taxon>Chitinophagaceae</taxon>
        <taxon>Haoranjiania</taxon>
    </lineage>
</organism>
<dbReference type="RefSeq" id="WP_263037570.1">
    <property type="nucleotide sequence ID" value="NZ_JAOTPL010000006.1"/>
</dbReference>
<reference evidence="2" key="1">
    <citation type="submission" date="2022-10" db="EMBL/GenBank/DDBJ databases">
        <authorList>
            <person name="Kim H.S."/>
            <person name="Kim J.-S."/>
            <person name="Suh M.K."/>
            <person name="Eom M.K."/>
            <person name="Lee J.-S."/>
        </authorList>
    </citation>
    <scope>NUCLEOTIDE SEQUENCE</scope>
    <source>
        <strain evidence="2">LIP-5</strain>
    </source>
</reference>
<accession>A0AAE3IM42</accession>
<dbReference type="Proteomes" id="UP001209317">
    <property type="component" value="Unassembled WGS sequence"/>
</dbReference>
<keyword evidence="1" id="KW-0732">Signal</keyword>
<evidence type="ECO:0000313" key="2">
    <source>
        <dbReference type="EMBL" id="MCU7694084.1"/>
    </source>
</evidence>
<proteinExistence type="predicted"/>
<dbReference type="EMBL" id="JAOTPL010000006">
    <property type="protein sequence ID" value="MCU7694084.1"/>
    <property type="molecule type" value="Genomic_DNA"/>
</dbReference>
<protein>
    <submittedName>
        <fullName evidence="2">Uncharacterized protein</fullName>
    </submittedName>
</protein>
<gene>
    <name evidence="2" type="ORF">OD355_06080</name>
</gene>
<sequence>MKKIILSLLLSAVIYGAIAQATQEYRLDTTATPVSNSYYSHLTVIDGRMNPALGYIQTGAFNTYRILTENISLKEQMTELFLKTIDNTAKDGNLILYLRNFSFAEITKATSEKGYFSFAADLYGSIGTGYVLIEKMDTVVVVKGLDVTKKMLAESSNFYKHFIASALSKLPAGSEILSTEDIANTVTREKRKLPLYNVDTFTNGIYYSYETFKHQQPDYTNFELKYAGDMPMRISDKTTNKKITNTKNIYAIVDNNRIFLNTVKGFVPASKVNDDIVFKGYVNVNADQKDALVTSIMFGAIGAIIASSNNVELHDLMLDYNTGKFISAKK</sequence>
<keyword evidence="3" id="KW-1185">Reference proteome</keyword>
<feature type="signal peptide" evidence="1">
    <location>
        <begin position="1"/>
        <end position="21"/>
    </location>
</feature>
<name>A0AAE3IM42_9BACT</name>
<dbReference type="AlphaFoldDB" id="A0AAE3IM42"/>
<comment type="caution">
    <text evidence="2">The sequence shown here is derived from an EMBL/GenBank/DDBJ whole genome shotgun (WGS) entry which is preliminary data.</text>
</comment>
<feature type="chain" id="PRO_5041936120" evidence="1">
    <location>
        <begin position="22"/>
        <end position="330"/>
    </location>
</feature>
<evidence type="ECO:0000313" key="3">
    <source>
        <dbReference type="Proteomes" id="UP001209317"/>
    </source>
</evidence>